<organism evidence="1">
    <name type="scientific">Siphoviridae sp. cttFh17</name>
    <dbReference type="NCBI Taxonomy" id="2826491"/>
    <lineage>
        <taxon>Viruses</taxon>
        <taxon>Duplodnaviria</taxon>
        <taxon>Heunggongvirae</taxon>
        <taxon>Uroviricota</taxon>
        <taxon>Caudoviricetes</taxon>
    </lineage>
</organism>
<name>A0A8S5NJ40_9CAUD</name>
<evidence type="ECO:0000313" key="1">
    <source>
        <dbReference type="EMBL" id="DAD94314.1"/>
    </source>
</evidence>
<protein>
    <submittedName>
        <fullName evidence="1">Uncharacterized protein</fullName>
    </submittedName>
</protein>
<proteinExistence type="predicted"/>
<dbReference type="EMBL" id="BK015176">
    <property type="protein sequence ID" value="DAD94314.1"/>
    <property type="molecule type" value="Genomic_DNA"/>
</dbReference>
<sequence length="238" mass="26535">MKGYKELMLSSLVDNNYIVTITDEVMQQVADALRCKLSTVTSGSKWILYSGESTKDGFICSISDINFTIRQYINGVEQTGTNKPAMVVNQNMNGNNAKNFRLRYANGKNGATFFVFISDTMASGTQLSFLISTATLQDKSNIGVYGYIGSNYKFWIDGGETYNLYGEETYGYADDYVVMTVIPLSGKNTVINGLYRCLINKNQTDRYVFSIDGKKYMACDDQTGYGKCVIELDDNMLA</sequence>
<reference evidence="1" key="1">
    <citation type="journal article" date="2021" name="Proc. Natl. Acad. Sci. U.S.A.">
        <title>A Catalog of Tens of Thousands of Viruses from Human Metagenomes Reveals Hidden Associations with Chronic Diseases.</title>
        <authorList>
            <person name="Tisza M.J."/>
            <person name="Buck C.B."/>
        </authorList>
    </citation>
    <scope>NUCLEOTIDE SEQUENCE</scope>
    <source>
        <strain evidence="1">CttFh17</strain>
    </source>
</reference>
<accession>A0A8S5NJ40</accession>